<evidence type="ECO:0000313" key="3">
    <source>
        <dbReference type="Proteomes" id="UP000319746"/>
    </source>
</evidence>
<keyword evidence="2" id="KW-0808">Transferase</keyword>
<name>A0A543A082_9MICC</name>
<comment type="caution">
    <text evidence="2">The sequence shown here is derived from an EMBL/GenBank/DDBJ whole genome shotgun (WGS) entry which is preliminary data.</text>
</comment>
<dbReference type="InterPro" id="IPR029057">
    <property type="entry name" value="PRTase-like"/>
</dbReference>
<organism evidence="2 3">
    <name type="scientific">Enteractinococcus coprophilus</name>
    <dbReference type="NCBI Taxonomy" id="1027633"/>
    <lineage>
        <taxon>Bacteria</taxon>
        <taxon>Bacillati</taxon>
        <taxon>Actinomycetota</taxon>
        <taxon>Actinomycetes</taxon>
        <taxon>Micrococcales</taxon>
        <taxon>Micrococcaceae</taxon>
    </lineage>
</organism>
<dbReference type="EMBL" id="VFOU01000004">
    <property type="protein sequence ID" value="TQL65906.1"/>
    <property type="molecule type" value="Genomic_DNA"/>
</dbReference>
<dbReference type="CDD" id="cd06223">
    <property type="entry name" value="PRTases_typeI"/>
    <property type="match status" value="1"/>
</dbReference>
<evidence type="ECO:0000256" key="1">
    <source>
        <dbReference type="ARBA" id="ARBA00008007"/>
    </source>
</evidence>
<dbReference type="Gene3D" id="3.40.50.2020">
    <property type="match status" value="1"/>
</dbReference>
<accession>A0A543A082</accession>
<sequence>MAGFLDALDRVATSSLANGWNAAWRGMLNLLVPNPCSLCVWSDAIAHQLCEPCTQLLKEQTKQIFQAQDFAEALPLDLVTGQPLPVFAASFYTPEMAKVLLKFKDHQRIKVAGVLRPIVYRTLQHAIETLGYEYYRLVPIPASGASMRRRGYNPVVTMLPRHLPPALNLDAGLLKTRWHVLTRAAHHGTGVQVRREQSRKKFRVATRRREPAEPVILVDDVLTTGATLAAGTRTLQSQGFDVVAAVVFSAVMPRG</sequence>
<dbReference type="InterPro" id="IPR000836">
    <property type="entry name" value="PRTase_dom"/>
</dbReference>
<dbReference type="AlphaFoldDB" id="A0A543A082"/>
<dbReference type="PANTHER" id="PTHR47505">
    <property type="entry name" value="DNA UTILIZATION PROTEIN YHGH"/>
    <property type="match status" value="1"/>
</dbReference>
<dbReference type="Proteomes" id="UP000319746">
    <property type="component" value="Unassembled WGS sequence"/>
</dbReference>
<dbReference type="SUPFAM" id="SSF53271">
    <property type="entry name" value="PRTase-like"/>
    <property type="match status" value="1"/>
</dbReference>
<keyword evidence="2" id="KW-0328">Glycosyltransferase</keyword>
<dbReference type="RefSeq" id="WP_141867916.1">
    <property type="nucleotide sequence ID" value="NZ_BAABAN010000006.1"/>
</dbReference>
<proteinExistence type="inferred from homology"/>
<dbReference type="OrthoDB" id="5244859at2"/>
<comment type="similarity">
    <text evidence="1">Belongs to the ComF/GntX family.</text>
</comment>
<protein>
    <submittedName>
        <fullName evidence="2">Putative amidophosphoribosyltransferase</fullName>
    </submittedName>
</protein>
<reference evidence="2 3" key="1">
    <citation type="submission" date="2019-06" db="EMBL/GenBank/DDBJ databases">
        <title>Sequencing the genomes of 1000 actinobacteria strains.</title>
        <authorList>
            <person name="Klenk H.-P."/>
        </authorList>
    </citation>
    <scope>NUCLEOTIDE SEQUENCE [LARGE SCALE GENOMIC DNA]</scope>
    <source>
        <strain evidence="2 3">DSM 24083</strain>
    </source>
</reference>
<dbReference type="InterPro" id="IPR051910">
    <property type="entry name" value="ComF/GntX_DNA_util-trans"/>
</dbReference>
<keyword evidence="3" id="KW-1185">Reference proteome</keyword>
<dbReference type="GO" id="GO:0016757">
    <property type="term" value="F:glycosyltransferase activity"/>
    <property type="evidence" value="ECO:0007669"/>
    <property type="project" value="UniProtKB-KW"/>
</dbReference>
<gene>
    <name evidence="2" type="ORF">FB556_2381</name>
</gene>
<evidence type="ECO:0000313" key="2">
    <source>
        <dbReference type="EMBL" id="TQL65906.1"/>
    </source>
</evidence>
<dbReference type="PANTHER" id="PTHR47505:SF1">
    <property type="entry name" value="DNA UTILIZATION PROTEIN YHGH"/>
    <property type="match status" value="1"/>
</dbReference>